<keyword evidence="2" id="KW-1185">Reference proteome</keyword>
<dbReference type="InterPro" id="IPR024208">
    <property type="entry name" value="DUF3842"/>
</dbReference>
<organism evidence="1 2">
    <name type="scientific">Oceanirhabdus seepicola</name>
    <dbReference type="NCBI Taxonomy" id="2828781"/>
    <lineage>
        <taxon>Bacteria</taxon>
        <taxon>Bacillati</taxon>
        <taxon>Bacillota</taxon>
        <taxon>Clostridia</taxon>
        <taxon>Eubacteriales</taxon>
        <taxon>Clostridiaceae</taxon>
        <taxon>Oceanirhabdus</taxon>
    </lineage>
</organism>
<dbReference type="EMBL" id="JAGSOJ010000004">
    <property type="protein sequence ID" value="MCM1991472.1"/>
    <property type="molecule type" value="Genomic_DNA"/>
</dbReference>
<evidence type="ECO:0000313" key="1">
    <source>
        <dbReference type="EMBL" id="MCM1991472.1"/>
    </source>
</evidence>
<sequence length="138" mass="14503">MKIGIIDGQGGGIGKTIVSKLKSNFKDDIEIIALGTNSLATSAMLKAGADYGATGENAIIVTSKKMDVLIGPIAIISANSMLGEISPLIANAISDSSAEKFLIPLNRCGIHIVGTEEIRFNTIIDSLIKDLTNFIKNK</sequence>
<gene>
    <name evidence="1" type="ORF">KDK92_17190</name>
</gene>
<reference evidence="1" key="2">
    <citation type="submission" date="2021-04" db="EMBL/GenBank/DDBJ databases">
        <authorList>
            <person name="Dong X."/>
        </authorList>
    </citation>
    <scope>NUCLEOTIDE SEQUENCE</scope>
    <source>
        <strain evidence="1">ZWT</strain>
    </source>
</reference>
<dbReference type="Proteomes" id="UP001056429">
    <property type="component" value="Unassembled WGS sequence"/>
</dbReference>
<comment type="caution">
    <text evidence="1">The sequence shown here is derived from an EMBL/GenBank/DDBJ whole genome shotgun (WGS) entry which is preliminary data.</text>
</comment>
<evidence type="ECO:0000313" key="2">
    <source>
        <dbReference type="Proteomes" id="UP001056429"/>
    </source>
</evidence>
<reference evidence="1" key="1">
    <citation type="journal article" date="2021" name="mSystems">
        <title>Bacteria and Archaea Synergistically Convert Glycine Betaine to Biogenic Methane in the Formosa Cold Seep of the South China Sea.</title>
        <authorList>
            <person name="Li L."/>
            <person name="Zhang W."/>
            <person name="Zhang S."/>
            <person name="Song L."/>
            <person name="Sun Q."/>
            <person name="Zhang H."/>
            <person name="Xiang H."/>
            <person name="Dong X."/>
        </authorList>
    </citation>
    <scope>NUCLEOTIDE SEQUENCE</scope>
    <source>
        <strain evidence="1">ZWT</strain>
    </source>
</reference>
<protein>
    <submittedName>
        <fullName evidence="1">DUF3842 family protein</fullName>
    </submittedName>
</protein>
<dbReference type="RefSeq" id="WP_250860592.1">
    <property type="nucleotide sequence ID" value="NZ_JAGSOJ010000004.1"/>
</dbReference>
<dbReference type="AlphaFoldDB" id="A0A9J6P7H7"/>
<dbReference type="Pfam" id="PF12953">
    <property type="entry name" value="DUF3842"/>
    <property type="match status" value="1"/>
</dbReference>
<name>A0A9J6P7H7_9CLOT</name>
<proteinExistence type="predicted"/>
<accession>A0A9J6P7H7</accession>